<sequence length="126" mass="13578">MFDRKIMAERLQAIRLRKSAELGRKLTQADVAAAADVSRSHVANAEGGKTGISVEAAFNLAQFYGVSLDYLTGLSVSELESARDTVKDADERSLLRMWRAMNDGERAAMASVAERLAEKASDASAA</sequence>
<feature type="domain" description="HTH cro/C1-type" evidence="1">
    <location>
        <begin position="24"/>
        <end position="71"/>
    </location>
</feature>
<keyword evidence="3" id="KW-1185">Reference proteome</keyword>
<name>A0ABT1CIH0_9PROT</name>
<dbReference type="EMBL" id="JAMXQU010000009">
    <property type="protein sequence ID" value="MCO6160652.1"/>
    <property type="molecule type" value="Genomic_DNA"/>
</dbReference>
<dbReference type="InterPro" id="IPR001387">
    <property type="entry name" value="Cro/C1-type_HTH"/>
</dbReference>
<dbReference type="Pfam" id="PF01381">
    <property type="entry name" value="HTH_3"/>
    <property type="match status" value="1"/>
</dbReference>
<evidence type="ECO:0000313" key="3">
    <source>
        <dbReference type="Proteomes" id="UP001523401"/>
    </source>
</evidence>
<evidence type="ECO:0000313" key="2">
    <source>
        <dbReference type="EMBL" id="MCO6160652.1"/>
    </source>
</evidence>
<dbReference type="CDD" id="cd00093">
    <property type="entry name" value="HTH_XRE"/>
    <property type="match status" value="1"/>
</dbReference>
<proteinExistence type="predicted"/>
<evidence type="ECO:0000259" key="1">
    <source>
        <dbReference type="PROSITE" id="PS50943"/>
    </source>
</evidence>
<dbReference type="Gene3D" id="1.10.260.40">
    <property type="entry name" value="lambda repressor-like DNA-binding domains"/>
    <property type="match status" value="1"/>
</dbReference>
<organism evidence="2 3">
    <name type="scientific">Asaia lannensis NBRC 102526</name>
    <dbReference type="NCBI Taxonomy" id="1307926"/>
    <lineage>
        <taxon>Bacteria</taxon>
        <taxon>Pseudomonadati</taxon>
        <taxon>Pseudomonadota</taxon>
        <taxon>Alphaproteobacteria</taxon>
        <taxon>Acetobacterales</taxon>
        <taxon>Acetobacteraceae</taxon>
        <taxon>Asaia</taxon>
    </lineage>
</organism>
<gene>
    <name evidence="2" type="ORF">NF685_11485</name>
</gene>
<dbReference type="PROSITE" id="PS50943">
    <property type="entry name" value="HTH_CROC1"/>
    <property type="match status" value="1"/>
</dbReference>
<reference evidence="2 3" key="1">
    <citation type="submission" date="2022-06" db="EMBL/GenBank/DDBJ databases">
        <title>Whole-genome of Asaia lannensis strain LMG 27011T.</title>
        <authorList>
            <person name="Sombolestani A."/>
        </authorList>
    </citation>
    <scope>NUCLEOTIDE SEQUENCE [LARGE SCALE GENOMIC DNA]</scope>
    <source>
        <strain evidence="2 3">NBRC 102526</strain>
    </source>
</reference>
<dbReference type="SMART" id="SM00530">
    <property type="entry name" value="HTH_XRE"/>
    <property type="match status" value="1"/>
</dbReference>
<comment type="caution">
    <text evidence="2">The sequence shown here is derived from an EMBL/GenBank/DDBJ whole genome shotgun (WGS) entry which is preliminary data.</text>
</comment>
<accession>A0ABT1CIH0</accession>
<dbReference type="InterPro" id="IPR010982">
    <property type="entry name" value="Lambda_DNA-bd_dom_sf"/>
</dbReference>
<dbReference type="SUPFAM" id="SSF47413">
    <property type="entry name" value="lambda repressor-like DNA-binding domains"/>
    <property type="match status" value="1"/>
</dbReference>
<protein>
    <submittedName>
        <fullName evidence="2">Helix-turn-helix domain-containing protein</fullName>
    </submittedName>
</protein>
<dbReference type="Proteomes" id="UP001523401">
    <property type="component" value="Unassembled WGS sequence"/>
</dbReference>
<dbReference type="RefSeq" id="WP_252849713.1">
    <property type="nucleotide sequence ID" value="NZ_BAPW01000047.1"/>
</dbReference>